<proteinExistence type="predicted"/>
<dbReference type="Proteomes" id="UP000236752">
    <property type="component" value="Unassembled WGS sequence"/>
</dbReference>
<dbReference type="RefSeq" id="WP_103910889.1">
    <property type="nucleotide sequence ID" value="NZ_FNUZ01000004.1"/>
</dbReference>
<dbReference type="Pfam" id="PF05751">
    <property type="entry name" value="FixH"/>
    <property type="match status" value="1"/>
</dbReference>
<reference evidence="1 2" key="1">
    <citation type="submission" date="2016-10" db="EMBL/GenBank/DDBJ databases">
        <authorList>
            <person name="de Groot N.N."/>
        </authorList>
    </citation>
    <scope>NUCLEOTIDE SEQUENCE [LARGE SCALE GENOMIC DNA]</scope>
    <source>
        <strain evidence="1 2">DSM 26915</strain>
    </source>
</reference>
<dbReference type="OrthoDB" id="1495896at2"/>
<protein>
    <submittedName>
        <fullName evidence="1">Nitrogen fixation protein FixH</fullName>
    </submittedName>
</protein>
<evidence type="ECO:0000313" key="2">
    <source>
        <dbReference type="Proteomes" id="UP000236752"/>
    </source>
</evidence>
<sequence>MTARKITGYHVFAVFALAFSIIIGVNVTMAVNAVRTFPGIESKNSYIDSQTFNERRAAQEALNWDLDVALAAREIEVRFDDGHGPIQPQNLKAVLGRATEREDDIALNLIYVGGSHVAPIPELGAGRWVLRLEAEAEDGTAFRKDVKLWVTE</sequence>
<accession>A0A1H5ZNE9</accession>
<evidence type="ECO:0000313" key="1">
    <source>
        <dbReference type="EMBL" id="SEG38083.1"/>
    </source>
</evidence>
<name>A0A1H5ZNE9_9RHOB</name>
<organism evidence="1 2">
    <name type="scientific">Thalassococcus halodurans</name>
    <dbReference type="NCBI Taxonomy" id="373675"/>
    <lineage>
        <taxon>Bacteria</taxon>
        <taxon>Pseudomonadati</taxon>
        <taxon>Pseudomonadota</taxon>
        <taxon>Alphaproteobacteria</taxon>
        <taxon>Rhodobacterales</taxon>
        <taxon>Roseobacteraceae</taxon>
        <taxon>Thalassococcus</taxon>
    </lineage>
</organism>
<keyword evidence="2" id="KW-1185">Reference proteome</keyword>
<gene>
    <name evidence="1" type="ORF">SAMN04488045_2553</name>
</gene>
<dbReference type="InterPro" id="IPR008620">
    <property type="entry name" value="FixH"/>
</dbReference>
<dbReference type="AlphaFoldDB" id="A0A1H5ZNE9"/>
<dbReference type="EMBL" id="FNUZ01000004">
    <property type="protein sequence ID" value="SEG38083.1"/>
    <property type="molecule type" value="Genomic_DNA"/>
</dbReference>